<comment type="caution">
    <text evidence="1">The sequence shown here is derived from an EMBL/GenBank/DDBJ whole genome shotgun (WGS) entry which is preliminary data.</text>
</comment>
<reference evidence="1" key="1">
    <citation type="submission" date="2018-04" db="EMBL/GenBank/DDBJ databases">
        <title>Genomes of the Obligate Erwinia dacicola and Facultative Enterobacter sp. OLF Endosymbionts of the Olive Fruit fly, Bactrocera oleae.</title>
        <authorList>
            <person name="Estes A.M."/>
            <person name="Hearn D.J."/>
            <person name="Agarwal S."/>
            <person name="Pierson E.A."/>
            <person name="Dunning-Hotopp J.C."/>
        </authorList>
    </citation>
    <scope>NUCLEOTIDE SEQUENCE [LARGE SCALE GENOMIC DNA]</scope>
    <source>
        <strain evidence="1">Oroville</strain>
    </source>
</reference>
<feature type="non-terminal residue" evidence="1">
    <location>
        <position position="32"/>
    </location>
</feature>
<protein>
    <submittedName>
        <fullName evidence="1">Caspase domain protein</fullName>
    </submittedName>
</protein>
<evidence type="ECO:0000313" key="1">
    <source>
        <dbReference type="EMBL" id="RAP69610.1"/>
    </source>
</evidence>
<dbReference type="EMBL" id="LJAM02000674">
    <property type="protein sequence ID" value="RAP69610.1"/>
    <property type="molecule type" value="Genomic_DNA"/>
</dbReference>
<proteinExistence type="predicted"/>
<sequence length="32" mass="3524">MRKALIVGIDYYKNINHLSGCVTDALSVQTSL</sequence>
<organism evidence="1 2">
    <name type="scientific">Candidatus Erwinia dacicola</name>
    <dbReference type="NCBI Taxonomy" id="252393"/>
    <lineage>
        <taxon>Bacteria</taxon>
        <taxon>Pseudomonadati</taxon>
        <taxon>Pseudomonadota</taxon>
        <taxon>Gammaproteobacteria</taxon>
        <taxon>Enterobacterales</taxon>
        <taxon>Erwiniaceae</taxon>
        <taxon>Erwinia</taxon>
    </lineage>
</organism>
<dbReference type="AlphaFoldDB" id="A0A328THX6"/>
<gene>
    <name evidence="1" type="ORF">ACZ87_03600</name>
</gene>
<accession>A0A328THX6</accession>
<evidence type="ECO:0000313" key="2">
    <source>
        <dbReference type="Proteomes" id="UP000244334"/>
    </source>
</evidence>
<keyword evidence="2" id="KW-1185">Reference proteome</keyword>
<name>A0A328THX6_9GAMM</name>
<dbReference type="Proteomes" id="UP000244334">
    <property type="component" value="Unassembled WGS sequence"/>
</dbReference>
<dbReference type="Gene3D" id="3.40.50.12660">
    <property type="match status" value="1"/>
</dbReference>